<keyword evidence="6 7" id="KW-0067">ATP-binding</keyword>
<feature type="transmembrane region" description="Helical" evidence="8">
    <location>
        <begin position="346"/>
        <end position="366"/>
    </location>
</feature>
<keyword evidence="2" id="KW-0723">Serine/threonine-protein kinase</keyword>
<reference evidence="10 11" key="1">
    <citation type="submission" date="2024-10" db="EMBL/GenBank/DDBJ databases">
        <title>The Natural Products Discovery Center: Release of the First 8490 Sequenced Strains for Exploring Actinobacteria Biosynthetic Diversity.</title>
        <authorList>
            <person name="Kalkreuter E."/>
            <person name="Kautsar S.A."/>
            <person name="Yang D."/>
            <person name="Bader C.D."/>
            <person name="Teijaro C.N."/>
            <person name="Fluegel L."/>
            <person name="Davis C.M."/>
            <person name="Simpson J.R."/>
            <person name="Lauterbach L."/>
            <person name="Steele A.D."/>
            <person name="Gui C."/>
            <person name="Meng S."/>
            <person name="Li G."/>
            <person name="Viehrig K."/>
            <person name="Ye F."/>
            <person name="Su P."/>
            <person name="Kiefer A.F."/>
            <person name="Nichols A."/>
            <person name="Cepeda A.J."/>
            <person name="Yan W."/>
            <person name="Fan B."/>
            <person name="Jiang Y."/>
            <person name="Adhikari A."/>
            <person name="Zheng C.-J."/>
            <person name="Schuster L."/>
            <person name="Cowan T.M."/>
            <person name="Smanski M.J."/>
            <person name="Chevrette M.G."/>
            <person name="De Carvalho L.P.S."/>
            <person name="Shen B."/>
        </authorList>
    </citation>
    <scope>NUCLEOTIDE SEQUENCE [LARGE SCALE GENOMIC DNA]</scope>
    <source>
        <strain evidence="10 11">NPDC019626</strain>
    </source>
</reference>
<proteinExistence type="predicted"/>
<dbReference type="SUPFAM" id="SSF56112">
    <property type="entry name" value="Protein kinase-like (PK-like)"/>
    <property type="match status" value="1"/>
</dbReference>
<evidence type="ECO:0000256" key="1">
    <source>
        <dbReference type="ARBA" id="ARBA00012513"/>
    </source>
</evidence>
<dbReference type="Pfam" id="PF00069">
    <property type="entry name" value="Pkinase"/>
    <property type="match status" value="1"/>
</dbReference>
<dbReference type="Gene3D" id="1.10.510.10">
    <property type="entry name" value="Transferase(Phosphotransferase) domain 1"/>
    <property type="match status" value="1"/>
</dbReference>
<feature type="domain" description="Protein kinase" evidence="9">
    <location>
        <begin position="11"/>
        <end position="275"/>
    </location>
</feature>
<keyword evidence="8" id="KW-0472">Membrane</keyword>
<evidence type="ECO:0000256" key="7">
    <source>
        <dbReference type="PROSITE-ProRule" id="PRU10141"/>
    </source>
</evidence>
<dbReference type="InterPro" id="IPR011009">
    <property type="entry name" value="Kinase-like_dom_sf"/>
</dbReference>
<evidence type="ECO:0000313" key="10">
    <source>
        <dbReference type="EMBL" id="MFI2321285.1"/>
    </source>
</evidence>
<keyword evidence="11" id="KW-1185">Reference proteome</keyword>
<evidence type="ECO:0000256" key="5">
    <source>
        <dbReference type="ARBA" id="ARBA00022777"/>
    </source>
</evidence>
<dbReference type="InterPro" id="IPR000719">
    <property type="entry name" value="Prot_kinase_dom"/>
</dbReference>
<dbReference type="EC" id="2.7.11.1" evidence="1"/>
<feature type="binding site" evidence="7">
    <location>
        <position position="40"/>
    </location>
    <ligand>
        <name>ATP</name>
        <dbReference type="ChEBI" id="CHEBI:30616"/>
    </ligand>
</feature>
<dbReference type="CDD" id="cd14014">
    <property type="entry name" value="STKc_PknB_like"/>
    <property type="match status" value="1"/>
</dbReference>
<dbReference type="PROSITE" id="PS00107">
    <property type="entry name" value="PROTEIN_KINASE_ATP"/>
    <property type="match status" value="1"/>
</dbReference>
<dbReference type="Gene3D" id="3.30.200.20">
    <property type="entry name" value="Phosphorylase Kinase, domain 1"/>
    <property type="match status" value="1"/>
</dbReference>
<keyword evidence="8" id="KW-0812">Transmembrane</keyword>
<keyword evidence="8" id="KW-1133">Transmembrane helix</keyword>
<sequence>MLRQHESFAGYVIEGVLGQGGMGTVYLARHPRLPRLVALKLLNRAVSEDEELRRRFEQEANVVARLEHPGIVGVYDRGTQDGHLWISMQYVRGTDAARLDPRATRPEQVVQIVGDTAKALDYAHSRGVLHRDIKPANILIAEPEAGRETRAVLTDFGIARLLDADTKLTATGTFTATLAYASPEQLSGEPIDHRADQYSLGCTLYTMLAGQTPFPSTNPGQIVAGHIAKPVPRLSDIRPELPRRLDEVIARAMAKHRDERFASCGEFAAAAAAVLRGEVPASAPAPTFVNQRSAPSATAIDPWPRSAPTVLNPPSEPRWRAEQLPPLQPLTPIHDPVQPSGVVPRIGAVIAFVIGLVFCVILANGVHELTTPQFEYGHRQTLRETALELLAPMAISTTMALLLLGGSIALLRRKRAGRVAVALGTGILTLFGLVGAGAGLTGDNRASDLIFVATVLLFSGTGLLCTMSPATRRWLAARPAGNRP</sequence>
<feature type="transmembrane region" description="Helical" evidence="8">
    <location>
        <begin position="418"/>
        <end position="440"/>
    </location>
</feature>
<dbReference type="PANTHER" id="PTHR43289">
    <property type="entry name" value="MITOGEN-ACTIVATED PROTEIN KINASE KINASE KINASE 20-RELATED"/>
    <property type="match status" value="1"/>
</dbReference>
<dbReference type="InterPro" id="IPR008271">
    <property type="entry name" value="Ser/Thr_kinase_AS"/>
</dbReference>
<name>A0ABW7WE90_9NOCA</name>
<dbReference type="PROSITE" id="PS00108">
    <property type="entry name" value="PROTEIN_KINASE_ST"/>
    <property type="match status" value="1"/>
</dbReference>
<keyword evidence="3 10" id="KW-0808">Transferase</keyword>
<feature type="transmembrane region" description="Helical" evidence="8">
    <location>
        <begin position="386"/>
        <end position="411"/>
    </location>
</feature>
<dbReference type="EMBL" id="JBIRXV010000002">
    <property type="protein sequence ID" value="MFI2321285.1"/>
    <property type="molecule type" value="Genomic_DNA"/>
</dbReference>
<keyword evidence="4 7" id="KW-0547">Nucleotide-binding</keyword>
<dbReference type="PROSITE" id="PS50011">
    <property type="entry name" value="PROTEIN_KINASE_DOM"/>
    <property type="match status" value="1"/>
</dbReference>
<gene>
    <name evidence="10" type="ORF">ACH47G_12435</name>
</gene>
<dbReference type="Proteomes" id="UP001611450">
    <property type="component" value="Unassembled WGS sequence"/>
</dbReference>
<dbReference type="PANTHER" id="PTHR43289:SF6">
    <property type="entry name" value="SERINE_THREONINE-PROTEIN KINASE NEKL-3"/>
    <property type="match status" value="1"/>
</dbReference>
<evidence type="ECO:0000259" key="9">
    <source>
        <dbReference type="PROSITE" id="PS50011"/>
    </source>
</evidence>
<evidence type="ECO:0000256" key="6">
    <source>
        <dbReference type="ARBA" id="ARBA00022840"/>
    </source>
</evidence>
<evidence type="ECO:0000256" key="2">
    <source>
        <dbReference type="ARBA" id="ARBA00022527"/>
    </source>
</evidence>
<evidence type="ECO:0000256" key="8">
    <source>
        <dbReference type="SAM" id="Phobius"/>
    </source>
</evidence>
<accession>A0ABW7WE90</accession>
<evidence type="ECO:0000256" key="3">
    <source>
        <dbReference type="ARBA" id="ARBA00022679"/>
    </source>
</evidence>
<dbReference type="SMART" id="SM00220">
    <property type="entry name" value="S_TKc"/>
    <property type="match status" value="1"/>
</dbReference>
<evidence type="ECO:0000313" key="11">
    <source>
        <dbReference type="Proteomes" id="UP001611450"/>
    </source>
</evidence>
<evidence type="ECO:0000256" key="4">
    <source>
        <dbReference type="ARBA" id="ARBA00022741"/>
    </source>
</evidence>
<dbReference type="GO" id="GO:0004674">
    <property type="term" value="F:protein serine/threonine kinase activity"/>
    <property type="evidence" value="ECO:0007669"/>
    <property type="project" value="UniProtKB-EC"/>
</dbReference>
<dbReference type="RefSeq" id="WP_396948671.1">
    <property type="nucleotide sequence ID" value="NZ_JBIRXV010000002.1"/>
</dbReference>
<protein>
    <recommendedName>
        <fullName evidence="1">non-specific serine/threonine protein kinase</fullName>
        <ecNumber evidence="1">2.7.11.1</ecNumber>
    </recommendedName>
</protein>
<keyword evidence="5 10" id="KW-0418">Kinase</keyword>
<dbReference type="InterPro" id="IPR017441">
    <property type="entry name" value="Protein_kinase_ATP_BS"/>
</dbReference>
<feature type="transmembrane region" description="Helical" evidence="8">
    <location>
        <begin position="446"/>
        <end position="465"/>
    </location>
</feature>
<comment type="caution">
    <text evidence="10">The sequence shown here is derived from an EMBL/GenBank/DDBJ whole genome shotgun (WGS) entry which is preliminary data.</text>
</comment>
<organism evidence="10 11">
    <name type="scientific">Nocardia beijingensis</name>
    <dbReference type="NCBI Taxonomy" id="95162"/>
    <lineage>
        <taxon>Bacteria</taxon>
        <taxon>Bacillati</taxon>
        <taxon>Actinomycetota</taxon>
        <taxon>Actinomycetes</taxon>
        <taxon>Mycobacteriales</taxon>
        <taxon>Nocardiaceae</taxon>
        <taxon>Nocardia</taxon>
    </lineage>
</organism>